<dbReference type="EMBL" id="JAROKS010000018">
    <property type="protein sequence ID" value="KAK1792998.1"/>
    <property type="molecule type" value="Genomic_DNA"/>
</dbReference>
<accession>A0AAD8Z7U8</accession>
<name>A0AAD8Z7U8_9TELE</name>
<organism evidence="2 3">
    <name type="scientific">Electrophorus voltai</name>
    <dbReference type="NCBI Taxonomy" id="2609070"/>
    <lineage>
        <taxon>Eukaryota</taxon>
        <taxon>Metazoa</taxon>
        <taxon>Chordata</taxon>
        <taxon>Craniata</taxon>
        <taxon>Vertebrata</taxon>
        <taxon>Euteleostomi</taxon>
        <taxon>Actinopterygii</taxon>
        <taxon>Neopterygii</taxon>
        <taxon>Teleostei</taxon>
        <taxon>Ostariophysi</taxon>
        <taxon>Gymnotiformes</taxon>
        <taxon>Gymnotoidei</taxon>
        <taxon>Gymnotidae</taxon>
        <taxon>Electrophorus</taxon>
    </lineage>
</organism>
<protein>
    <submittedName>
        <fullName evidence="2">Uncharacterized protein</fullName>
    </submittedName>
</protein>
<evidence type="ECO:0000313" key="3">
    <source>
        <dbReference type="Proteomes" id="UP001239994"/>
    </source>
</evidence>
<feature type="region of interest" description="Disordered" evidence="1">
    <location>
        <begin position="59"/>
        <end position="80"/>
    </location>
</feature>
<dbReference type="AlphaFoldDB" id="A0AAD8Z7U8"/>
<gene>
    <name evidence="2" type="ORF">P4O66_001713</name>
</gene>
<keyword evidence="3" id="KW-1185">Reference proteome</keyword>
<evidence type="ECO:0000313" key="2">
    <source>
        <dbReference type="EMBL" id="KAK1792998.1"/>
    </source>
</evidence>
<reference evidence="2" key="1">
    <citation type="submission" date="2023-03" db="EMBL/GenBank/DDBJ databases">
        <title>Electrophorus voltai genome.</title>
        <authorList>
            <person name="Bian C."/>
        </authorList>
    </citation>
    <scope>NUCLEOTIDE SEQUENCE</scope>
    <source>
        <strain evidence="2">CB-2022</strain>
        <tissue evidence="2">Muscle</tissue>
    </source>
</reference>
<sequence>MQGFQSFPLPLKQSGGWSAALRAVACRWGAALAPAQQIRLRIFWSLAFNIVGTVDDERGAGGTDGAAESRPGQWGGPDGEAPRSHLELLLGAPSWSKTSARFSTPSLASSRVGLWKRCRLLALPVLCVLPSGAEPRPSLVGVCSSCRNVYPEVNDQTPCYSLRGKQQQKQSSVMKVSVTVFKGAPSGQRSVFLIDVAGCGEDDNDDPVLLQAPPPPPSTHTPQLCYPPPHPHAQHASFVRLGPDTCLEETVPRLGARREPVERHSVLENNGEKNCAPANGNKGWLSTRIDRMNVSKAQVNSEDKYGKCGSWRMQQHYDVEAGHMRDAHALYNQRFLVLECLRVFVTS</sequence>
<proteinExistence type="predicted"/>
<comment type="caution">
    <text evidence="2">The sequence shown here is derived from an EMBL/GenBank/DDBJ whole genome shotgun (WGS) entry which is preliminary data.</text>
</comment>
<evidence type="ECO:0000256" key="1">
    <source>
        <dbReference type="SAM" id="MobiDB-lite"/>
    </source>
</evidence>
<dbReference type="Proteomes" id="UP001239994">
    <property type="component" value="Unassembled WGS sequence"/>
</dbReference>